<dbReference type="InterPro" id="IPR025979">
    <property type="entry name" value="ChrR-like_cupin_dom"/>
</dbReference>
<dbReference type="GO" id="GO:0003677">
    <property type="term" value="F:DNA binding"/>
    <property type="evidence" value="ECO:0007669"/>
    <property type="project" value="InterPro"/>
</dbReference>
<evidence type="ECO:0000256" key="4">
    <source>
        <dbReference type="ARBA" id="ARBA00023163"/>
    </source>
</evidence>
<dbReference type="SUPFAM" id="SSF88659">
    <property type="entry name" value="Sigma3 and sigma4 domains of RNA polymerase sigma factors"/>
    <property type="match status" value="1"/>
</dbReference>
<evidence type="ECO:0000259" key="5">
    <source>
        <dbReference type="Pfam" id="PF04542"/>
    </source>
</evidence>
<dbReference type="GO" id="GO:0016987">
    <property type="term" value="F:sigma factor activity"/>
    <property type="evidence" value="ECO:0007669"/>
    <property type="project" value="UniProtKB-KW"/>
</dbReference>
<evidence type="ECO:0000256" key="1">
    <source>
        <dbReference type="ARBA" id="ARBA00010641"/>
    </source>
</evidence>
<dbReference type="InterPro" id="IPR013325">
    <property type="entry name" value="RNA_pol_sigma_r2"/>
</dbReference>
<evidence type="ECO:0000313" key="9">
    <source>
        <dbReference type="Proteomes" id="UP001187531"/>
    </source>
</evidence>
<gene>
    <name evidence="8" type="ORF">QYM36_019590</name>
</gene>
<dbReference type="SUPFAM" id="SSF88946">
    <property type="entry name" value="Sigma2 domain of RNA polymerase sigma factors"/>
    <property type="match status" value="1"/>
</dbReference>
<feature type="domain" description="RNA polymerase sigma-70 region 2" evidence="5">
    <location>
        <begin position="73"/>
        <end position="140"/>
    </location>
</feature>
<dbReference type="GO" id="GO:0006352">
    <property type="term" value="P:DNA-templated transcription initiation"/>
    <property type="evidence" value="ECO:0007669"/>
    <property type="project" value="InterPro"/>
</dbReference>
<evidence type="ECO:0000256" key="3">
    <source>
        <dbReference type="ARBA" id="ARBA00023082"/>
    </source>
</evidence>
<dbReference type="PANTHER" id="PTHR43133:SF62">
    <property type="entry name" value="RNA POLYMERASE SIGMA FACTOR SIGZ"/>
    <property type="match status" value="1"/>
</dbReference>
<dbReference type="NCBIfam" id="TIGR02937">
    <property type="entry name" value="sigma70-ECF"/>
    <property type="match status" value="1"/>
</dbReference>
<evidence type="ECO:0000259" key="7">
    <source>
        <dbReference type="Pfam" id="PF12973"/>
    </source>
</evidence>
<feature type="domain" description="ChrR-like cupin" evidence="7">
    <location>
        <begin position="247"/>
        <end position="339"/>
    </location>
</feature>
<name>A0AA88H531_ARTSF</name>
<dbReference type="InterPro" id="IPR013324">
    <property type="entry name" value="RNA_pol_sigma_r3/r4-like"/>
</dbReference>
<keyword evidence="4" id="KW-0804">Transcription</keyword>
<proteinExistence type="inferred from homology"/>
<dbReference type="InterPro" id="IPR007627">
    <property type="entry name" value="RNA_pol_sigma70_r2"/>
</dbReference>
<dbReference type="InterPro" id="IPR013249">
    <property type="entry name" value="RNA_pol_sigma70_r4_t2"/>
</dbReference>
<dbReference type="AlphaFoldDB" id="A0AA88H531"/>
<keyword evidence="2" id="KW-0805">Transcription regulation</keyword>
<protein>
    <recommendedName>
        <fullName evidence="10">Sigma-70 family RNA polymerase sigma factor</fullName>
    </recommendedName>
</protein>
<dbReference type="Pfam" id="PF12973">
    <property type="entry name" value="Cupin_7"/>
    <property type="match status" value="1"/>
</dbReference>
<dbReference type="Gene3D" id="1.10.10.10">
    <property type="entry name" value="Winged helix-like DNA-binding domain superfamily/Winged helix DNA-binding domain"/>
    <property type="match status" value="1"/>
</dbReference>
<dbReference type="InterPro" id="IPR039425">
    <property type="entry name" value="RNA_pol_sigma-70-like"/>
</dbReference>
<dbReference type="InterPro" id="IPR011051">
    <property type="entry name" value="RmlC_Cupin_sf"/>
</dbReference>
<dbReference type="Gene3D" id="2.60.120.10">
    <property type="entry name" value="Jelly Rolls"/>
    <property type="match status" value="1"/>
</dbReference>
<dbReference type="Proteomes" id="UP001187531">
    <property type="component" value="Unassembled WGS sequence"/>
</dbReference>
<dbReference type="InterPro" id="IPR014710">
    <property type="entry name" value="RmlC-like_jellyroll"/>
</dbReference>
<comment type="similarity">
    <text evidence="1">Belongs to the sigma-70 factor family. ECF subfamily.</text>
</comment>
<evidence type="ECO:0000259" key="6">
    <source>
        <dbReference type="Pfam" id="PF08281"/>
    </source>
</evidence>
<evidence type="ECO:0000256" key="2">
    <source>
        <dbReference type="ARBA" id="ARBA00023015"/>
    </source>
</evidence>
<sequence>MLSVQQNEKKHRPKLISLAITEKDAVKITIVMSQETDITDAPVLSTADKLNSTAQYYLTLIVNKDENAMADFYDATLGVVYALALHITGTAESAEEVVEDVYMQVWRDAKKYDQERARVITWLQTICRSRALDFLRRRDKADTHPDPDLLRKEEDVEEDNPIDLLLVTERDSVIHSAIKELPSVQRQLLGLAFFKGMSHQQISDYLEMPLDSIKPVQPNAIQAKSLRARVLDKIHASETNEDDNTAIVIPKMKGKWIRMTPLIKFKILLNEGDTGSYYLKLKAGATLPPHDHPDAEECIILEGDIFMGDQHLFSGDYQITPKGKNHPNIHTENGALLYIRGTIPEAIRPLL</sequence>
<dbReference type="Gene3D" id="1.10.1740.10">
    <property type="match status" value="1"/>
</dbReference>
<reference evidence="8" key="1">
    <citation type="submission" date="2023-07" db="EMBL/GenBank/DDBJ databases">
        <title>Chromosome-level genome assembly of Artemia franciscana.</title>
        <authorList>
            <person name="Jo E."/>
        </authorList>
    </citation>
    <scope>NUCLEOTIDE SEQUENCE</scope>
    <source>
        <tissue evidence="8">Whole body</tissue>
    </source>
</reference>
<dbReference type="InterPro" id="IPR036388">
    <property type="entry name" value="WH-like_DNA-bd_sf"/>
</dbReference>
<dbReference type="EMBL" id="JAVRJZ010001763">
    <property type="protein sequence ID" value="KAK2701780.1"/>
    <property type="molecule type" value="Genomic_DNA"/>
</dbReference>
<dbReference type="Pfam" id="PF08281">
    <property type="entry name" value="Sigma70_r4_2"/>
    <property type="match status" value="1"/>
</dbReference>
<organism evidence="8 9">
    <name type="scientific">Artemia franciscana</name>
    <name type="common">Brine shrimp</name>
    <name type="synonym">Artemia sanfranciscana</name>
    <dbReference type="NCBI Taxonomy" id="6661"/>
    <lineage>
        <taxon>Eukaryota</taxon>
        <taxon>Metazoa</taxon>
        <taxon>Ecdysozoa</taxon>
        <taxon>Arthropoda</taxon>
        <taxon>Crustacea</taxon>
        <taxon>Branchiopoda</taxon>
        <taxon>Anostraca</taxon>
        <taxon>Artemiidae</taxon>
        <taxon>Artemia</taxon>
    </lineage>
</organism>
<feature type="domain" description="RNA polymerase sigma factor 70 region 4 type 2" evidence="6">
    <location>
        <begin position="174"/>
        <end position="214"/>
    </location>
</feature>
<dbReference type="SUPFAM" id="SSF51182">
    <property type="entry name" value="RmlC-like cupins"/>
    <property type="match status" value="1"/>
</dbReference>
<dbReference type="Pfam" id="PF04542">
    <property type="entry name" value="Sigma70_r2"/>
    <property type="match status" value="1"/>
</dbReference>
<keyword evidence="9" id="KW-1185">Reference proteome</keyword>
<dbReference type="PANTHER" id="PTHR43133">
    <property type="entry name" value="RNA POLYMERASE ECF-TYPE SIGMA FACTO"/>
    <property type="match status" value="1"/>
</dbReference>
<keyword evidence="3" id="KW-0731">Sigma factor</keyword>
<evidence type="ECO:0000313" key="8">
    <source>
        <dbReference type="EMBL" id="KAK2701780.1"/>
    </source>
</evidence>
<accession>A0AA88H531</accession>
<dbReference type="InterPro" id="IPR014284">
    <property type="entry name" value="RNA_pol_sigma-70_dom"/>
</dbReference>
<comment type="caution">
    <text evidence="8">The sequence shown here is derived from an EMBL/GenBank/DDBJ whole genome shotgun (WGS) entry which is preliminary data.</text>
</comment>
<evidence type="ECO:0008006" key="10">
    <source>
        <dbReference type="Google" id="ProtNLM"/>
    </source>
</evidence>